<dbReference type="PANTHER" id="PTHR42912">
    <property type="entry name" value="METHYLTRANSFERASE"/>
    <property type="match status" value="1"/>
</dbReference>
<dbReference type="InterPro" id="IPR013216">
    <property type="entry name" value="Methyltransf_11"/>
</dbReference>
<accession>A0A4R1RQA7</accession>
<reference evidence="2 3" key="1">
    <citation type="submission" date="2019-03" db="EMBL/GenBank/DDBJ databases">
        <title>Genomic Encyclopedia of Type Strains, Phase IV (KMG-IV): sequencing the most valuable type-strain genomes for metagenomic binning, comparative biology and taxonomic classification.</title>
        <authorList>
            <person name="Goeker M."/>
        </authorList>
    </citation>
    <scope>NUCLEOTIDE SEQUENCE [LARGE SCALE GENOMIC DNA]</scope>
    <source>
        <strain evidence="2 3">LX-B</strain>
    </source>
</reference>
<keyword evidence="2" id="KW-0808">Transferase</keyword>
<dbReference type="PANTHER" id="PTHR42912:SF93">
    <property type="entry name" value="N6-ADENOSINE-METHYLTRANSFERASE TMT1A"/>
    <property type="match status" value="1"/>
</dbReference>
<protein>
    <submittedName>
        <fullName evidence="2">Demethylmenaquinone methyltransferase/2-methoxy-6-polyprenyl-1,4-benzoquinol methylase</fullName>
    </submittedName>
</protein>
<sequence length="206" mass="22489">MQNFAMDLNRMAFFEGLAEQWDVVGTPPSPAKVAAFLEKVGLESGDRVLDLGTGTGLMIPYIFGWDPATVWAVDLSPKMLAKVREKYGTVYGDRLRLLQADVHQLPLEDGSLDKAICNGTFPHFHDKALALAQLHRVLSPGGTLAIHHFIGRNRLNAIHAQSANEWIRQDQLEPVTKLAALAGAAGFAVQMSIDSETEYGLIAVKP</sequence>
<dbReference type="EMBL" id="SLUN01000013">
    <property type="protein sequence ID" value="TCL68583.1"/>
    <property type="molecule type" value="Genomic_DNA"/>
</dbReference>
<dbReference type="GO" id="GO:0032259">
    <property type="term" value="P:methylation"/>
    <property type="evidence" value="ECO:0007669"/>
    <property type="project" value="UniProtKB-KW"/>
</dbReference>
<dbReference type="AlphaFoldDB" id="A0A4R1RQA7"/>
<name>A0A4R1RQA7_HYDET</name>
<dbReference type="InterPro" id="IPR029063">
    <property type="entry name" value="SAM-dependent_MTases_sf"/>
</dbReference>
<gene>
    <name evidence="2" type="ORF">EDC14_1013125</name>
</gene>
<dbReference type="Gene3D" id="3.40.50.150">
    <property type="entry name" value="Vaccinia Virus protein VP39"/>
    <property type="match status" value="1"/>
</dbReference>
<dbReference type="SUPFAM" id="SSF53335">
    <property type="entry name" value="S-adenosyl-L-methionine-dependent methyltransferases"/>
    <property type="match status" value="1"/>
</dbReference>
<dbReference type="Pfam" id="PF08241">
    <property type="entry name" value="Methyltransf_11"/>
    <property type="match status" value="1"/>
</dbReference>
<organism evidence="2 3">
    <name type="scientific">Hydrogenispora ethanolica</name>
    <dbReference type="NCBI Taxonomy" id="1082276"/>
    <lineage>
        <taxon>Bacteria</taxon>
        <taxon>Bacillati</taxon>
        <taxon>Bacillota</taxon>
        <taxon>Hydrogenispora</taxon>
    </lineage>
</organism>
<evidence type="ECO:0000313" key="3">
    <source>
        <dbReference type="Proteomes" id="UP000295008"/>
    </source>
</evidence>
<evidence type="ECO:0000259" key="1">
    <source>
        <dbReference type="Pfam" id="PF08241"/>
    </source>
</evidence>
<dbReference type="InterPro" id="IPR050508">
    <property type="entry name" value="Methyltransf_Superfamily"/>
</dbReference>
<keyword evidence="3" id="KW-1185">Reference proteome</keyword>
<dbReference type="Proteomes" id="UP000295008">
    <property type="component" value="Unassembled WGS sequence"/>
</dbReference>
<dbReference type="RefSeq" id="WP_165907981.1">
    <property type="nucleotide sequence ID" value="NZ_SLUN01000013.1"/>
</dbReference>
<feature type="domain" description="Methyltransferase type 11" evidence="1">
    <location>
        <begin position="49"/>
        <end position="146"/>
    </location>
</feature>
<proteinExistence type="predicted"/>
<comment type="caution">
    <text evidence="2">The sequence shown here is derived from an EMBL/GenBank/DDBJ whole genome shotgun (WGS) entry which is preliminary data.</text>
</comment>
<dbReference type="CDD" id="cd02440">
    <property type="entry name" value="AdoMet_MTases"/>
    <property type="match status" value="1"/>
</dbReference>
<evidence type="ECO:0000313" key="2">
    <source>
        <dbReference type="EMBL" id="TCL68583.1"/>
    </source>
</evidence>
<dbReference type="GO" id="GO:0008757">
    <property type="term" value="F:S-adenosylmethionine-dependent methyltransferase activity"/>
    <property type="evidence" value="ECO:0007669"/>
    <property type="project" value="InterPro"/>
</dbReference>
<keyword evidence="2" id="KW-0489">Methyltransferase</keyword>